<dbReference type="PROSITE" id="PS50887">
    <property type="entry name" value="GGDEF"/>
    <property type="match status" value="1"/>
</dbReference>
<dbReference type="RefSeq" id="WP_090268235.1">
    <property type="nucleotide sequence ID" value="NZ_FNDS01000018.1"/>
</dbReference>
<comment type="subcellular location">
    <subcellularLocation>
        <location evidence="2">Cell inner membrane</location>
    </subcellularLocation>
</comment>
<dbReference type="SUPFAM" id="SSF55785">
    <property type="entry name" value="PYP-like sensor domain (PAS domain)"/>
    <property type="match status" value="1"/>
</dbReference>
<dbReference type="CDD" id="cd01949">
    <property type="entry name" value="GGDEF"/>
    <property type="match status" value="1"/>
</dbReference>
<dbReference type="FunFam" id="3.30.70.270:FF:000001">
    <property type="entry name" value="Diguanylate cyclase domain protein"/>
    <property type="match status" value="1"/>
</dbReference>
<feature type="coiled-coil region" evidence="5">
    <location>
        <begin position="456"/>
        <end position="483"/>
    </location>
</feature>
<dbReference type="CDD" id="cd01948">
    <property type="entry name" value="EAL"/>
    <property type="match status" value="1"/>
</dbReference>
<dbReference type="SUPFAM" id="SSF46458">
    <property type="entry name" value="Globin-like"/>
    <property type="match status" value="1"/>
</dbReference>
<dbReference type="SMART" id="SM00052">
    <property type="entry name" value="EAL"/>
    <property type="match status" value="1"/>
</dbReference>
<organism evidence="9 10">
    <name type="scientific">Pseudomonas panipatensis</name>
    <dbReference type="NCBI Taxonomy" id="428992"/>
    <lineage>
        <taxon>Bacteria</taxon>
        <taxon>Pseudomonadati</taxon>
        <taxon>Pseudomonadota</taxon>
        <taxon>Gammaproteobacteria</taxon>
        <taxon>Pseudomonadales</taxon>
        <taxon>Pseudomonadaceae</taxon>
        <taxon>Pseudomonas</taxon>
    </lineage>
</organism>
<dbReference type="SMART" id="SM00091">
    <property type="entry name" value="PAS"/>
    <property type="match status" value="1"/>
</dbReference>
<dbReference type="AlphaFoldDB" id="A0A1G8MZQ6"/>
<dbReference type="EMBL" id="FNDS01000018">
    <property type="protein sequence ID" value="SDI72820.1"/>
    <property type="molecule type" value="Genomic_DNA"/>
</dbReference>
<dbReference type="InterPro" id="IPR001633">
    <property type="entry name" value="EAL_dom"/>
</dbReference>
<evidence type="ECO:0000256" key="1">
    <source>
        <dbReference type="ARBA" id="ARBA00001946"/>
    </source>
</evidence>
<keyword evidence="10" id="KW-1185">Reference proteome</keyword>
<sequence>MGLGPKLDSVLNRIGLSPAEIGQRLRYLQWQDSDMCPLLDKAADQEDSHRRFIERLYEHLGHFEPMAGILRDPVILERLKRSQLAYYQQLWDAPFDSGYVHDRLRIGLVHQQVGVELKWYLGAYRLYLEHMLDELFAEHPNAAAFSSLLKRVFFDMSLAIDTYGAAQRQALEDSEARFARALRGANDGIWDWDLANDRLYVSERWTSMLGLSRDSLGEGSASWFARVHPDDLPGLRQAIDAHLRGNSALLNHEYRIRQRDGGYLWVLTRGVTTDGRMAGSQADISQRKASEHQLSHAARHDPLTGLANRLRLDELLQQALLRQQRPGAREAGLLFVDLDRFKLINDSLGHAVGDRVLVEVAQRLLRCLRPGDHLARFGGDEFVVLLDDMASLDDAEKVAQRMLDCLHQPLHLEGRTLVVSASIGITGLIAEGQAINSLQAADLALYRAKEAGKAQYARYSSELQAAAQQRLELESALAQALERDEFSLHYQPILRIDVEPPQWVAVEVLLRWRHQGETVSPLRFIPALEESGEIVRVGDWVLRQACRQTLAWQRNGHPQLYCSVNLSIRQLQQPGFAERVRQILTETGLAASSLVLEITESLLMQDGAETLACLRELAAYGVRLALDDFGTGYSSLGYLKRFPLHMLKVDRSFITQTPDDTELSAICRAIIGLGRSLGLEVVAEGVERIEHLNFLREERCRFAQGFLFSPPRAPEQLFEATQENAL</sequence>
<dbReference type="Gene3D" id="3.20.20.450">
    <property type="entry name" value="EAL domain"/>
    <property type="match status" value="1"/>
</dbReference>
<gene>
    <name evidence="9" type="ORF">SAMN05216272_11811</name>
</gene>
<dbReference type="GO" id="GO:0005886">
    <property type="term" value="C:plasma membrane"/>
    <property type="evidence" value="ECO:0007669"/>
    <property type="project" value="UniProtKB-SubCell"/>
</dbReference>
<dbReference type="InterPro" id="IPR009050">
    <property type="entry name" value="Globin-like_sf"/>
</dbReference>
<dbReference type="Gene3D" id="1.10.490.10">
    <property type="entry name" value="Globins"/>
    <property type="match status" value="1"/>
</dbReference>
<dbReference type="PROSITE" id="PS50112">
    <property type="entry name" value="PAS"/>
    <property type="match status" value="1"/>
</dbReference>
<dbReference type="Pfam" id="PF00990">
    <property type="entry name" value="GGDEF"/>
    <property type="match status" value="1"/>
</dbReference>
<dbReference type="OrthoDB" id="197861at2"/>
<accession>A0A1G8MZQ6</accession>
<dbReference type="InterPro" id="IPR052155">
    <property type="entry name" value="Biofilm_reg_signaling"/>
</dbReference>
<dbReference type="GO" id="GO:0019825">
    <property type="term" value="F:oxygen binding"/>
    <property type="evidence" value="ECO:0007669"/>
    <property type="project" value="InterPro"/>
</dbReference>
<evidence type="ECO:0000313" key="9">
    <source>
        <dbReference type="EMBL" id="SDI72820.1"/>
    </source>
</evidence>
<dbReference type="Gene3D" id="3.30.70.270">
    <property type="match status" value="1"/>
</dbReference>
<dbReference type="InterPro" id="IPR043128">
    <property type="entry name" value="Rev_trsase/Diguanyl_cyclase"/>
</dbReference>
<dbReference type="InterPro" id="IPR035919">
    <property type="entry name" value="EAL_sf"/>
</dbReference>
<evidence type="ECO:0000256" key="5">
    <source>
        <dbReference type="SAM" id="Coils"/>
    </source>
</evidence>
<dbReference type="InterPro" id="IPR029787">
    <property type="entry name" value="Nucleotide_cyclase"/>
</dbReference>
<name>A0A1G8MZQ6_9PSED</name>
<feature type="domain" description="GGDEF" evidence="8">
    <location>
        <begin position="329"/>
        <end position="461"/>
    </location>
</feature>
<protein>
    <recommendedName>
        <fullName evidence="3">Diguanylate cyclase DosC</fullName>
    </recommendedName>
    <alternativeName>
        <fullName evidence="4">Direct oxygen-sensing cyclase</fullName>
    </alternativeName>
</protein>
<dbReference type="PROSITE" id="PS50883">
    <property type="entry name" value="EAL"/>
    <property type="match status" value="1"/>
</dbReference>
<dbReference type="SMART" id="SM00267">
    <property type="entry name" value="GGDEF"/>
    <property type="match status" value="1"/>
</dbReference>
<dbReference type="PANTHER" id="PTHR44757">
    <property type="entry name" value="DIGUANYLATE CYCLASE DGCP"/>
    <property type="match status" value="1"/>
</dbReference>
<feature type="domain" description="EAL" evidence="7">
    <location>
        <begin position="470"/>
        <end position="725"/>
    </location>
</feature>
<dbReference type="InterPro" id="IPR044398">
    <property type="entry name" value="Globin-sensor_dom"/>
</dbReference>
<proteinExistence type="predicted"/>
<dbReference type="GO" id="GO:0020037">
    <property type="term" value="F:heme binding"/>
    <property type="evidence" value="ECO:0007669"/>
    <property type="project" value="InterPro"/>
</dbReference>
<evidence type="ECO:0000313" key="10">
    <source>
        <dbReference type="Proteomes" id="UP000199636"/>
    </source>
</evidence>
<dbReference type="InterPro" id="IPR039379">
    <property type="entry name" value="Protoglobin_sensor_dom"/>
</dbReference>
<dbReference type="InterPro" id="IPR000014">
    <property type="entry name" value="PAS"/>
</dbReference>
<dbReference type="Pfam" id="PF00563">
    <property type="entry name" value="EAL"/>
    <property type="match status" value="1"/>
</dbReference>
<dbReference type="NCBIfam" id="TIGR00229">
    <property type="entry name" value="sensory_box"/>
    <property type="match status" value="1"/>
</dbReference>
<evidence type="ECO:0000256" key="3">
    <source>
        <dbReference type="ARBA" id="ARBA00015125"/>
    </source>
</evidence>
<dbReference type="SUPFAM" id="SSF141868">
    <property type="entry name" value="EAL domain-like"/>
    <property type="match status" value="1"/>
</dbReference>
<dbReference type="NCBIfam" id="TIGR00254">
    <property type="entry name" value="GGDEF"/>
    <property type="match status" value="1"/>
</dbReference>
<dbReference type="GO" id="GO:0003824">
    <property type="term" value="F:catalytic activity"/>
    <property type="evidence" value="ECO:0007669"/>
    <property type="project" value="UniProtKB-ARBA"/>
</dbReference>
<feature type="domain" description="PAS" evidence="6">
    <location>
        <begin position="174"/>
        <end position="246"/>
    </location>
</feature>
<comment type="cofactor">
    <cofactor evidence="1">
        <name>Mg(2+)</name>
        <dbReference type="ChEBI" id="CHEBI:18420"/>
    </cofactor>
</comment>
<dbReference type="InterPro" id="IPR035965">
    <property type="entry name" value="PAS-like_dom_sf"/>
</dbReference>
<dbReference type="Pfam" id="PF08447">
    <property type="entry name" value="PAS_3"/>
    <property type="match status" value="1"/>
</dbReference>
<dbReference type="InterPro" id="IPR012292">
    <property type="entry name" value="Globin/Proto"/>
</dbReference>
<dbReference type="Proteomes" id="UP000199636">
    <property type="component" value="Unassembled WGS sequence"/>
</dbReference>
<evidence type="ECO:0000256" key="2">
    <source>
        <dbReference type="ARBA" id="ARBA00004533"/>
    </source>
</evidence>
<evidence type="ECO:0000256" key="4">
    <source>
        <dbReference type="ARBA" id="ARBA00029839"/>
    </source>
</evidence>
<dbReference type="Pfam" id="PF11563">
    <property type="entry name" value="Protoglobin"/>
    <property type="match status" value="1"/>
</dbReference>
<evidence type="ECO:0000259" key="6">
    <source>
        <dbReference type="PROSITE" id="PS50112"/>
    </source>
</evidence>
<dbReference type="InterPro" id="IPR013655">
    <property type="entry name" value="PAS_fold_3"/>
</dbReference>
<evidence type="ECO:0000259" key="8">
    <source>
        <dbReference type="PROSITE" id="PS50887"/>
    </source>
</evidence>
<dbReference type="InterPro" id="IPR000160">
    <property type="entry name" value="GGDEF_dom"/>
</dbReference>
<dbReference type="Gene3D" id="3.30.450.20">
    <property type="entry name" value="PAS domain"/>
    <property type="match status" value="1"/>
</dbReference>
<dbReference type="STRING" id="428992.SAMN05216272_11811"/>
<reference evidence="10" key="1">
    <citation type="submission" date="2016-10" db="EMBL/GenBank/DDBJ databases">
        <authorList>
            <person name="Varghese N."/>
            <person name="Submissions S."/>
        </authorList>
    </citation>
    <scope>NUCLEOTIDE SEQUENCE [LARGE SCALE GENOMIC DNA]</scope>
    <source>
        <strain evidence="10">CCM 7469</strain>
    </source>
</reference>
<keyword evidence="5" id="KW-0175">Coiled coil</keyword>
<dbReference type="CDD" id="cd01068">
    <property type="entry name" value="globin_sensor"/>
    <property type="match status" value="1"/>
</dbReference>
<dbReference type="PANTHER" id="PTHR44757:SF2">
    <property type="entry name" value="BIOFILM ARCHITECTURE MAINTENANCE PROTEIN MBAA"/>
    <property type="match status" value="1"/>
</dbReference>
<dbReference type="CDD" id="cd00130">
    <property type="entry name" value="PAS"/>
    <property type="match status" value="1"/>
</dbReference>
<evidence type="ECO:0000259" key="7">
    <source>
        <dbReference type="PROSITE" id="PS50883"/>
    </source>
</evidence>
<dbReference type="SUPFAM" id="SSF55073">
    <property type="entry name" value="Nucleotide cyclase"/>
    <property type="match status" value="1"/>
</dbReference>